<organism evidence="1 2">
    <name type="scientific">Alligator mississippiensis</name>
    <name type="common">American alligator</name>
    <dbReference type="NCBI Taxonomy" id="8496"/>
    <lineage>
        <taxon>Eukaryota</taxon>
        <taxon>Metazoa</taxon>
        <taxon>Chordata</taxon>
        <taxon>Craniata</taxon>
        <taxon>Vertebrata</taxon>
        <taxon>Euteleostomi</taxon>
        <taxon>Archelosauria</taxon>
        <taxon>Archosauria</taxon>
        <taxon>Crocodylia</taxon>
        <taxon>Alligatoridae</taxon>
        <taxon>Alligatorinae</taxon>
        <taxon>Alligator</taxon>
    </lineage>
</organism>
<name>A0A151NV05_ALLMI</name>
<evidence type="ECO:0000313" key="2">
    <source>
        <dbReference type="Proteomes" id="UP000050525"/>
    </source>
</evidence>
<sequence length="81" mass="9205">MTQAIWLMYRTLEHDVITAGEGLSAQGAKVHTWMPRYKEPDFPKRSALRSLVQACLGSPFHCMSYLLPSKCGYREEKGDDV</sequence>
<reference evidence="1 2" key="1">
    <citation type="journal article" date="2012" name="Genome Biol.">
        <title>Sequencing three crocodilian genomes to illuminate the evolution of archosaurs and amniotes.</title>
        <authorList>
            <person name="St John J.A."/>
            <person name="Braun E.L."/>
            <person name="Isberg S.R."/>
            <person name="Miles L.G."/>
            <person name="Chong A.Y."/>
            <person name="Gongora J."/>
            <person name="Dalzell P."/>
            <person name="Moran C."/>
            <person name="Bed'hom B."/>
            <person name="Abzhanov A."/>
            <person name="Burgess S.C."/>
            <person name="Cooksey A.M."/>
            <person name="Castoe T.A."/>
            <person name="Crawford N.G."/>
            <person name="Densmore L.D."/>
            <person name="Drew J.C."/>
            <person name="Edwards S.V."/>
            <person name="Faircloth B.C."/>
            <person name="Fujita M.K."/>
            <person name="Greenwold M.J."/>
            <person name="Hoffmann F.G."/>
            <person name="Howard J.M."/>
            <person name="Iguchi T."/>
            <person name="Janes D.E."/>
            <person name="Khan S.Y."/>
            <person name="Kohno S."/>
            <person name="de Koning A.J."/>
            <person name="Lance S.L."/>
            <person name="McCarthy F.M."/>
            <person name="McCormack J.E."/>
            <person name="Merchant M.E."/>
            <person name="Peterson D.G."/>
            <person name="Pollock D.D."/>
            <person name="Pourmand N."/>
            <person name="Raney B.J."/>
            <person name="Roessler K.A."/>
            <person name="Sanford J.R."/>
            <person name="Sawyer R.H."/>
            <person name="Schmidt C.J."/>
            <person name="Triplett E.W."/>
            <person name="Tuberville T.D."/>
            <person name="Venegas-Anaya M."/>
            <person name="Howard J.T."/>
            <person name="Jarvis E.D."/>
            <person name="Guillette L.J.Jr."/>
            <person name="Glenn T.C."/>
            <person name="Green R.E."/>
            <person name="Ray D.A."/>
        </authorList>
    </citation>
    <scope>NUCLEOTIDE SEQUENCE [LARGE SCALE GENOMIC DNA]</scope>
    <source>
        <strain evidence="1">KSC_2009_1</strain>
    </source>
</reference>
<protein>
    <submittedName>
        <fullName evidence="1">Uncharacterized protein</fullName>
    </submittedName>
</protein>
<comment type="caution">
    <text evidence="1">The sequence shown here is derived from an EMBL/GenBank/DDBJ whole genome shotgun (WGS) entry which is preliminary data.</text>
</comment>
<dbReference type="Proteomes" id="UP000050525">
    <property type="component" value="Unassembled WGS sequence"/>
</dbReference>
<dbReference type="AlphaFoldDB" id="A0A151NV05"/>
<dbReference type="EMBL" id="AKHW03001922">
    <property type="protein sequence ID" value="KYO40573.1"/>
    <property type="molecule type" value="Genomic_DNA"/>
</dbReference>
<evidence type="ECO:0000313" key="1">
    <source>
        <dbReference type="EMBL" id="KYO40573.1"/>
    </source>
</evidence>
<keyword evidence="2" id="KW-1185">Reference proteome</keyword>
<gene>
    <name evidence="1" type="ORF">Y1Q_0009590</name>
</gene>
<proteinExistence type="predicted"/>
<accession>A0A151NV05</accession>